<dbReference type="EMBL" id="CADIJR010000003">
    <property type="protein sequence ID" value="CAB3630512.1"/>
    <property type="molecule type" value="Genomic_DNA"/>
</dbReference>
<name>A0A6J4ZJ22_9BURK</name>
<sequence length="122" mass="13237">MSAQTCIQTSPAFGAACPAPKRANMPDVSSSAAPAIPVSQPAARDLEAPVSGANRAAVPPGGFIVRLWRAYRQRCADRVLRNLADEMDVHMLKDVGAPEWLVNQATVEQSLKRVTRIDTLRW</sequence>
<dbReference type="GeneID" id="92902219"/>
<dbReference type="RefSeq" id="WP_231689864.1">
    <property type="nucleotide sequence ID" value="NZ_CADIJR010000003.1"/>
</dbReference>
<gene>
    <name evidence="1" type="ORF">LMG26845_00737</name>
</gene>
<keyword evidence="2" id="KW-1185">Reference proteome</keyword>
<proteinExistence type="predicted"/>
<dbReference type="Proteomes" id="UP000507979">
    <property type="component" value="Unassembled WGS sequence"/>
</dbReference>
<evidence type="ECO:0000313" key="2">
    <source>
        <dbReference type="Proteomes" id="UP000507979"/>
    </source>
</evidence>
<dbReference type="AlphaFoldDB" id="A0A6J4ZJ22"/>
<accession>A0A6J4ZJ22</accession>
<organism evidence="1 2">
    <name type="scientific">Achromobacter insuavis</name>
    <dbReference type="NCBI Taxonomy" id="1287735"/>
    <lineage>
        <taxon>Bacteria</taxon>
        <taxon>Pseudomonadati</taxon>
        <taxon>Pseudomonadota</taxon>
        <taxon>Betaproteobacteria</taxon>
        <taxon>Burkholderiales</taxon>
        <taxon>Alcaligenaceae</taxon>
        <taxon>Achromobacter</taxon>
    </lineage>
</organism>
<protein>
    <submittedName>
        <fullName evidence="1">Uncharacterized protein</fullName>
    </submittedName>
</protein>
<evidence type="ECO:0000313" key="1">
    <source>
        <dbReference type="EMBL" id="CAB3630512.1"/>
    </source>
</evidence>
<reference evidence="1 2" key="1">
    <citation type="submission" date="2020-04" db="EMBL/GenBank/DDBJ databases">
        <authorList>
            <person name="De Canck E."/>
        </authorList>
    </citation>
    <scope>NUCLEOTIDE SEQUENCE [LARGE SCALE GENOMIC DNA]</scope>
    <source>
        <strain evidence="1 2">LMG 26845</strain>
    </source>
</reference>